<protein>
    <submittedName>
        <fullName evidence="4">Transglutaminase domain protein</fullName>
    </submittedName>
</protein>
<evidence type="ECO:0000256" key="2">
    <source>
        <dbReference type="SAM" id="Phobius"/>
    </source>
</evidence>
<dbReference type="SMART" id="SM00460">
    <property type="entry name" value="TGc"/>
    <property type="match status" value="1"/>
</dbReference>
<proteinExistence type="predicted"/>
<accession>B9XFE0</accession>
<feature type="compositionally biased region" description="Polar residues" evidence="1">
    <location>
        <begin position="662"/>
        <end position="686"/>
    </location>
</feature>
<dbReference type="Gene3D" id="3.10.620.30">
    <property type="match status" value="1"/>
</dbReference>
<organism evidence="4 5">
    <name type="scientific">Pedosphaera parvula (strain Ellin514)</name>
    <dbReference type="NCBI Taxonomy" id="320771"/>
    <lineage>
        <taxon>Bacteria</taxon>
        <taxon>Pseudomonadati</taxon>
        <taxon>Verrucomicrobiota</taxon>
        <taxon>Pedosphaerae</taxon>
        <taxon>Pedosphaerales</taxon>
        <taxon>Pedosphaeraceae</taxon>
        <taxon>Pedosphaera</taxon>
    </lineage>
</organism>
<keyword evidence="2" id="KW-0472">Membrane</keyword>
<dbReference type="InterPro" id="IPR002931">
    <property type="entry name" value="Transglutaminase-like"/>
</dbReference>
<comment type="caution">
    <text evidence="4">The sequence shown here is derived from an EMBL/GenBank/DDBJ whole genome shotgun (WGS) entry which is preliminary data.</text>
</comment>
<keyword evidence="2" id="KW-0812">Transmembrane</keyword>
<dbReference type="AlphaFoldDB" id="B9XFE0"/>
<dbReference type="SUPFAM" id="SSF54001">
    <property type="entry name" value="Cysteine proteinases"/>
    <property type="match status" value="1"/>
</dbReference>
<reference evidence="4 5" key="1">
    <citation type="journal article" date="2011" name="J. Bacteriol.">
        <title>Genome sequence of 'Pedosphaera parvula' Ellin514, an aerobic Verrucomicrobial isolate from pasture soil.</title>
        <authorList>
            <person name="Kant R."/>
            <person name="van Passel M.W."/>
            <person name="Sangwan P."/>
            <person name="Palva A."/>
            <person name="Lucas S."/>
            <person name="Copeland A."/>
            <person name="Lapidus A."/>
            <person name="Glavina Del Rio T."/>
            <person name="Dalin E."/>
            <person name="Tice H."/>
            <person name="Bruce D."/>
            <person name="Goodwin L."/>
            <person name="Pitluck S."/>
            <person name="Chertkov O."/>
            <person name="Larimer F.W."/>
            <person name="Land M.L."/>
            <person name="Hauser L."/>
            <person name="Brettin T.S."/>
            <person name="Detter J.C."/>
            <person name="Han S."/>
            <person name="de Vos W.M."/>
            <person name="Janssen P.H."/>
            <person name="Smidt H."/>
        </authorList>
    </citation>
    <scope>NUCLEOTIDE SEQUENCE [LARGE SCALE GENOMIC DNA]</scope>
    <source>
        <strain evidence="4 5">Ellin514</strain>
    </source>
</reference>
<dbReference type="Gene3D" id="2.60.40.3140">
    <property type="match status" value="1"/>
</dbReference>
<dbReference type="Proteomes" id="UP000003688">
    <property type="component" value="Unassembled WGS sequence"/>
</dbReference>
<keyword evidence="2" id="KW-1133">Transmembrane helix</keyword>
<sequence>MPVDSSVPQGSNTLKDARERLQIGPVSSWVIPLPTPTDFKAKKTAPTTYLLIDRQTQAEHRRTYYHYAMRLETMQAVQHASQWRLEFEPATQFVTIHSIKIRRENVEVEHAGLDKIRILQRESGLEGFIIDGAVTLLLVLEDVRPGDILEWSYTIENQPRLLPEHCTAFFTLPIGSPVGKFHFSLQFHESRQMKWKSASPDRKPAENTENQSTTWVWQGENLETPEPEDNTPEWHLPNFWIQISNCPDWSTIATAFCNAWKEEPENPRLSEIIQQIKQEETDLLRQIEKAIRLVQDEHRYLSVNLELGGQVPTAPETVLRRRYGDCKDLSFLLTHLLKRLGIPARPILVNTRLRKSIASLLPMVLFDHAVVEYQVQGETRWVDATLKKQGGGPLNRIIFDFALGLPVDTAASGLIAPPPASVQASLYEVKETILVDTTGKDSLLSVVTIAHGRHADLLRHDFETQDIKVLEEKRLQACANRFFRAGRIGSLKYRDDRDAGEFVVAEVFAINGFLTEGPRPETCIFHLRPSYAADFLGRPEIKPGTKRQTPFALPHPYKIVHTLEVQSPGLHPEILPAHRVQSRFVYFSRAHKGLGTYCLLTFSFNTLVDSVPADQVADYRKTVEEIWAVSSGRIHLMIGYAHPKKRRDFGELPLPSRKPATRTGSTQVPSAKQPVATTASKEVTATPTSSPLAMALVSKAESISKPVEIISKTEIPKTDQPSSPKESSSRITNAQPLLSPEEHRSQRKRKQKKRSLLWPIIIGVITISLIIVFIFALRRPPQ</sequence>
<evidence type="ECO:0000313" key="4">
    <source>
        <dbReference type="EMBL" id="EEF61304.1"/>
    </source>
</evidence>
<dbReference type="Pfam" id="PF12969">
    <property type="entry name" value="DUF3857"/>
    <property type="match status" value="1"/>
</dbReference>
<dbReference type="OrthoDB" id="8595007at2"/>
<dbReference type="EMBL" id="ABOX02000010">
    <property type="protein sequence ID" value="EEF61304.1"/>
    <property type="molecule type" value="Genomic_DNA"/>
</dbReference>
<evidence type="ECO:0000313" key="5">
    <source>
        <dbReference type="Proteomes" id="UP000003688"/>
    </source>
</evidence>
<name>B9XFE0_PEDPL</name>
<evidence type="ECO:0000256" key="1">
    <source>
        <dbReference type="SAM" id="MobiDB-lite"/>
    </source>
</evidence>
<dbReference type="STRING" id="320771.Cflav_PD4325"/>
<feature type="region of interest" description="Disordered" evidence="1">
    <location>
        <begin position="647"/>
        <end position="686"/>
    </location>
</feature>
<feature type="domain" description="Transglutaminase-like" evidence="3">
    <location>
        <begin position="318"/>
        <end position="386"/>
    </location>
</feature>
<keyword evidence="5" id="KW-1185">Reference proteome</keyword>
<gene>
    <name evidence="4" type="ORF">Cflav_PD4325</name>
</gene>
<feature type="transmembrane region" description="Helical" evidence="2">
    <location>
        <begin position="756"/>
        <end position="777"/>
    </location>
</feature>
<dbReference type="InterPro" id="IPR038765">
    <property type="entry name" value="Papain-like_cys_pep_sf"/>
</dbReference>
<feature type="compositionally biased region" description="Polar residues" evidence="1">
    <location>
        <begin position="719"/>
        <end position="736"/>
    </location>
</feature>
<evidence type="ECO:0000259" key="3">
    <source>
        <dbReference type="SMART" id="SM00460"/>
    </source>
</evidence>
<dbReference type="InterPro" id="IPR024618">
    <property type="entry name" value="DUF3857"/>
</dbReference>
<feature type="region of interest" description="Disordered" evidence="1">
    <location>
        <begin position="710"/>
        <end position="750"/>
    </location>
</feature>
<dbReference type="Pfam" id="PF01841">
    <property type="entry name" value="Transglut_core"/>
    <property type="match status" value="1"/>
</dbReference>
<dbReference type="RefSeq" id="WP_007414538.1">
    <property type="nucleotide sequence ID" value="NZ_ABOX02000010.1"/>
</dbReference>